<evidence type="ECO:0000313" key="1">
    <source>
        <dbReference type="EMBL" id="KAF7380883.1"/>
    </source>
</evidence>
<gene>
    <name evidence="1" type="ORF">HZH66_014259</name>
</gene>
<sequence>MAAPFELFTAVPAAVESSKEAKNLEGQACDNSSNTSCCFQETLACQTRGTSSRSNRLYEMNIIEENSLTRSNPRPKRIGLLTFIYKQISCLSFVVIRRPNVSSMDLDGNDFRLLPQVEGGRDKIREVNWVKGLPETIPKSRCHRARPRT</sequence>
<name>A0A834MS31_VESVU</name>
<dbReference type="Proteomes" id="UP000614350">
    <property type="component" value="Unassembled WGS sequence"/>
</dbReference>
<keyword evidence="2" id="KW-1185">Reference proteome</keyword>
<dbReference type="AlphaFoldDB" id="A0A834MS31"/>
<dbReference type="EMBL" id="JACSEA010000021">
    <property type="protein sequence ID" value="KAF7380883.1"/>
    <property type="molecule type" value="Genomic_DNA"/>
</dbReference>
<proteinExistence type="predicted"/>
<evidence type="ECO:0000313" key="2">
    <source>
        <dbReference type="Proteomes" id="UP000614350"/>
    </source>
</evidence>
<reference evidence="1" key="1">
    <citation type="journal article" date="2020" name="G3 (Bethesda)">
        <title>High-Quality Assemblies for Three Invasive Social Wasps from the &lt;i&gt;Vespula&lt;/i&gt; Genus.</title>
        <authorList>
            <person name="Harrop T.W.R."/>
            <person name="Guhlin J."/>
            <person name="McLaughlin G.M."/>
            <person name="Permina E."/>
            <person name="Stockwell P."/>
            <person name="Gilligan J."/>
            <person name="Le Lec M.F."/>
            <person name="Gruber M.A.M."/>
            <person name="Quinn O."/>
            <person name="Lovegrove M."/>
            <person name="Duncan E.J."/>
            <person name="Remnant E.J."/>
            <person name="Van Eeckhoven J."/>
            <person name="Graham B."/>
            <person name="Knapp R.A."/>
            <person name="Langford K.W."/>
            <person name="Kronenberg Z."/>
            <person name="Press M.O."/>
            <person name="Eacker S.M."/>
            <person name="Wilson-Rankin E.E."/>
            <person name="Purcell J."/>
            <person name="Lester P.J."/>
            <person name="Dearden P.K."/>
        </authorList>
    </citation>
    <scope>NUCLEOTIDE SEQUENCE</scope>
    <source>
        <strain evidence="1">Marl-1</strain>
    </source>
</reference>
<accession>A0A834MS31</accession>
<comment type="caution">
    <text evidence="1">The sequence shown here is derived from an EMBL/GenBank/DDBJ whole genome shotgun (WGS) entry which is preliminary data.</text>
</comment>
<organism evidence="1 2">
    <name type="scientific">Vespula vulgaris</name>
    <name type="common">Yellow jacket</name>
    <name type="synonym">Wasp</name>
    <dbReference type="NCBI Taxonomy" id="7454"/>
    <lineage>
        <taxon>Eukaryota</taxon>
        <taxon>Metazoa</taxon>
        <taxon>Ecdysozoa</taxon>
        <taxon>Arthropoda</taxon>
        <taxon>Hexapoda</taxon>
        <taxon>Insecta</taxon>
        <taxon>Pterygota</taxon>
        <taxon>Neoptera</taxon>
        <taxon>Endopterygota</taxon>
        <taxon>Hymenoptera</taxon>
        <taxon>Apocrita</taxon>
        <taxon>Aculeata</taxon>
        <taxon>Vespoidea</taxon>
        <taxon>Vespidae</taxon>
        <taxon>Vespinae</taxon>
        <taxon>Vespula</taxon>
    </lineage>
</organism>
<protein>
    <submittedName>
        <fullName evidence="1">Uncharacterized protein</fullName>
    </submittedName>
</protein>